<reference evidence="3 4" key="1">
    <citation type="submission" date="2018-08" db="EMBL/GenBank/DDBJ databases">
        <title>Microbacterium lemovicicum sp. nov., a bacterium isolated from a natural uranium-rich soil.</title>
        <authorList>
            <person name="ORTET P."/>
        </authorList>
    </citation>
    <scope>NUCLEOTIDE SEQUENCE [LARGE SCALE GENOMIC DNA]</scope>
    <source>
        <strain evidence="3 4">Viu22</strain>
    </source>
</reference>
<gene>
    <name evidence="3" type="ORF">CVS47_02929</name>
</gene>
<dbReference type="Proteomes" id="UP000276888">
    <property type="component" value="Chromosome"/>
</dbReference>
<feature type="region of interest" description="Disordered" evidence="1">
    <location>
        <begin position="242"/>
        <end position="261"/>
    </location>
</feature>
<organism evidence="3 4">
    <name type="scientific">Microbacterium lemovicicum</name>
    <dbReference type="NCBI Taxonomy" id="1072463"/>
    <lineage>
        <taxon>Bacteria</taxon>
        <taxon>Bacillati</taxon>
        <taxon>Actinomycetota</taxon>
        <taxon>Actinomycetes</taxon>
        <taxon>Micrococcales</taxon>
        <taxon>Microbacteriaceae</taxon>
        <taxon>Microbacterium</taxon>
    </lineage>
</organism>
<accession>A0A3Q9J206</accession>
<dbReference type="CDD" id="cd00085">
    <property type="entry name" value="HNHc"/>
    <property type="match status" value="1"/>
</dbReference>
<dbReference type="RefSeq" id="WP_127096727.1">
    <property type="nucleotide sequence ID" value="NZ_CP031423.1"/>
</dbReference>
<sequence>MDSTPAGFFSRGDVDRLNAEIDGVRASNAAIGRAQAERIRALAAIAAIAVAQTSRLPARASRLRDMPVRSVAAELGAATRQHDRTMQRELDEALTLTTRLAATVGALADGRISLRHVSAILDAGMTIGDPDVRGAWEATVLEFAAAQSPGRTRAYALELAEAVDPETMTERFTRAALTRGVSVTQLADGMSQLVVILPTTLARGIADRIGRMARRLREVALREADGAAVSASAGAGAGAAGAAAGSGALPSAPDPLADGSPAAVVDTRTLSQIEADLIADLLLTSGPATDPTRDDGAGGLSAIRASVQILIPATVLTGASDAGATLDGRAPIDAATARRLAGDAPGWDRLLLHPVTGTVVEVDRYEPTAAQRRFLRARDRHCRAPGCWQPAHRCQIDHNHEHHEGGRTMLGNLAHLCVRHHTLKSETPWTIHQRPDGTLEFHSPLGNTYEDPPPPRVMFVPTGDPPPF</sequence>
<dbReference type="AlphaFoldDB" id="A0A3Q9J206"/>
<proteinExistence type="predicted"/>
<keyword evidence="4" id="KW-1185">Reference proteome</keyword>
<feature type="domain" description="DUF222" evidence="2">
    <location>
        <begin position="40"/>
        <end position="379"/>
    </location>
</feature>
<name>A0A3Q9J206_9MICO</name>
<dbReference type="KEGG" id="mlv:CVS47_02929"/>
<dbReference type="OrthoDB" id="3261064at2"/>
<evidence type="ECO:0000313" key="3">
    <source>
        <dbReference type="EMBL" id="AZS38276.1"/>
    </source>
</evidence>
<evidence type="ECO:0000313" key="4">
    <source>
        <dbReference type="Proteomes" id="UP000276888"/>
    </source>
</evidence>
<dbReference type="InterPro" id="IPR003615">
    <property type="entry name" value="HNH_nuc"/>
</dbReference>
<dbReference type="InterPro" id="IPR003870">
    <property type="entry name" value="DUF222"/>
</dbReference>
<protein>
    <recommendedName>
        <fullName evidence="2">DUF222 domain-containing protein</fullName>
    </recommendedName>
</protein>
<dbReference type="Pfam" id="PF02720">
    <property type="entry name" value="DUF222"/>
    <property type="match status" value="1"/>
</dbReference>
<dbReference type="EMBL" id="CP031423">
    <property type="protein sequence ID" value="AZS38276.1"/>
    <property type="molecule type" value="Genomic_DNA"/>
</dbReference>
<evidence type="ECO:0000259" key="2">
    <source>
        <dbReference type="Pfam" id="PF02720"/>
    </source>
</evidence>
<evidence type="ECO:0000256" key="1">
    <source>
        <dbReference type="SAM" id="MobiDB-lite"/>
    </source>
</evidence>